<dbReference type="InterPro" id="IPR025509">
    <property type="entry name" value="DUF4396"/>
</dbReference>
<dbReference type="EMBL" id="AMYT01000017">
    <property type="protein sequence ID" value="EKU27500.1"/>
    <property type="molecule type" value="Genomic_DNA"/>
</dbReference>
<evidence type="ECO:0000256" key="1">
    <source>
        <dbReference type="SAM" id="Phobius"/>
    </source>
</evidence>
<protein>
    <submittedName>
        <fullName evidence="3">Putative integral membrane protein</fullName>
    </submittedName>
</protein>
<dbReference type="Proteomes" id="UP000016057">
    <property type="component" value="Unassembled WGS sequence"/>
</dbReference>
<gene>
    <name evidence="3" type="ORF">C683_0831</name>
</gene>
<dbReference type="AlphaFoldDB" id="K8Z9G8"/>
<feature type="transmembrane region" description="Helical" evidence="1">
    <location>
        <begin position="7"/>
        <end position="24"/>
    </location>
</feature>
<feature type="transmembrane region" description="Helical" evidence="1">
    <location>
        <begin position="176"/>
        <end position="196"/>
    </location>
</feature>
<keyword evidence="1" id="KW-0812">Transmembrane</keyword>
<feature type="transmembrane region" description="Helical" evidence="1">
    <location>
        <begin position="136"/>
        <end position="155"/>
    </location>
</feature>
<sequence>MMIFIKIWLILSIFSFVWIGIDLIKHPQMMKIMNAVWMINTLWGGPFIVIAYYWFGRAPKKEKKNMKMDSSMSMDDMKMSDMSMKDMDMDGMPMPKHKHWQRIASGTLHCGSGCTLADMIGLAISLLLGLGTISHFVLAYILAFIIGIFFQYFALREMDQKTATKILMKKAMISDFWSLFAWQLGMVIGQLFFQWILPGKGIIFSIFIMQLAMAVGFFFAYPVNDYLVKKGIKKAMA</sequence>
<organism evidence="3 4">
    <name type="scientific">Catellicoccus marimammalium M35/04/3</name>
    <dbReference type="NCBI Taxonomy" id="1234409"/>
    <lineage>
        <taxon>Bacteria</taxon>
        <taxon>Bacillati</taxon>
        <taxon>Bacillota</taxon>
        <taxon>Bacilli</taxon>
        <taxon>Lactobacillales</taxon>
        <taxon>Enterococcaceae</taxon>
        <taxon>Catellicoccus</taxon>
    </lineage>
</organism>
<feature type="transmembrane region" description="Helical" evidence="1">
    <location>
        <begin position="202"/>
        <end position="223"/>
    </location>
</feature>
<dbReference type="eggNOG" id="ENOG502Z9RG">
    <property type="taxonomic scope" value="Bacteria"/>
</dbReference>
<keyword evidence="4" id="KW-1185">Reference proteome</keyword>
<dbReference type="STRING" id="1234409.C683_0831"/>
<reference evidence="3 4" key="1">
    <citation type="journal article" date="2013" name="Genome Announc.">
        <title>Draft Genome Sequence of Catellicoccus marimammalium, a Novel Species Commonly Found in Gull Feces.</title>
        <authorList>
            <person name="Weigand M.R."/>
            <person name="Ryu H."/>
            <person name="Bozcek L."/>
            <person name="Konstantinidis K.T."/>
            <person name="Santo Domingo J.W."/>
        </authorList>
    </citation>
    <scope>NUCLEOTIDE SEQUENCE [LARGE SCALE GENOMIC DNA]</scope>
    <source>
        <strain evidence="3 4">M35/04/3</strain>
    </source>
</reference>
<evidence type="ECO:0000313" key="4">
    <source>
        <dbReference type="Proteomes" id="UP000016057"/>
    </source>
</evidence>
<feature type="domain" description="DUF4396" evidence="2">
    <location>
        <begin position="99"/>
        <end position="233"/>
    </location>
</feature>
<feature type="transmembrane region" description="Helical" evidence="1">
    <location>
        <begin position="36"/>
        <end position="55"/>
    </location>
</feature>
<feature type="transmembrane region" description="Helical" evidence="1">
    <location>
        <begin position="106"/>
        <end position="130"/>
    </location>
</feature>
<keyword evidence="1" id="KW-0472">Membrane</keyword>
<evidence type="ECO:0000259" key="2">
    <source>
        <dbReference type="Pfam" id="PF14342"/>
    </source>
</evidence>
<proteinExistence type="predicted"/>
<comment type="caution">
    <text evidence="3">The sequence shown here is derived from an EMBL/GenBank/DDBJ whole genome shotgun (WGS) entry which is preliminary data.</text>
</comment>
<keyword evidence="1" id="KW-1133">Transmembrane helix</keyword>
<dbReference type="Pfam" id="PF14342">
    <property type="entry name" value="DUF4396"/>
    <property type="match status" value="1"/>
</dbReference>
<name>K8Z9G8_9ENTE</name>
<evidence type="ECO:0000313" key="3">
    <source>
        <dbReference type="EMBL" id="EKU27500.1"/>
    </source>
</evidence>
<dbReference type="RefSeq" id="WP_009490331.1">
    <property type="nucleotide sequence ID" value="NZ_AMYT01000017.1"/>
</dbReference>
<accession>K8Z9G8</accession>